<sequence length="382" mass="43027">MNLFSIDELAILTAQSNNTCVSIYMPTYRRAADTLQNPIRFKNLIREAEEKLVESGLRPQDARDLLQPAQELDEYEFWQHQSDGLAMFISNNFFSYYCVPVDFQELVVVTDRFHLKPLISLLTGDGLFYILALSQNQVRLFQSTRYSVSEVELENVPTSIAEALKYDDPEKSLQFHTRTPQGSGDRAAIFHGHGAGNDDSKENILRYFRKVDDGLQELLKNQRSPLVLAGVDYLLPIYKQANSYPNLIDEGITGNPDELKAEELHAQAWQIVQPYFEEAQQEAIASYQALLGTGKTASSIQEVVTAAYYQRVESLFVPVGQQKWGLFNPSTNRVQVHPEPETGDEDLMDFAALHTLLNGGTVFAVSPEQVPGDKPIAAILRY</sequence>
<dbReference type="AlphaFoldDB" id="A0A3S5K2G3"/>
<dbReference type="InterPro" id="IPR040837">
    <property type="entry name" value="Bact_RF_family7"/>
</dbReference>
<dbReference type="OrthoDB" id="4393931at2"/>
<evidence type="ECO:0000313" key="1">
    <source>
        <dbReference type="EMBL" id="RUR85895.1"/>
    </source>
</evidence>
<protein>
    <submittedName>
        <fullName evidence="1">Uncharacterized protein</fullName>
    </submittedName>
</protein>
<dbReference type="Proteomes" id="UP000268857">
    <property type="component" value="Unassembled WGS sequence"/>
</dbReference>
<dbReference type="RefSeq" id="WP_016877930.1">
    <property type="nucleotide sequence ID" value="NZ_AJLN01000137.1"/>
</dbReference>
<gene>
    <name evidence="1" type="ORF">PCC6912_07200</name>
</gene>
<keyword evidence="2" id="KW-1185">Reference proteome</keyword>
<dbReference type="Pfam" id="PF18849">
    <property type="entry name" value="baeRF_family7"/>
    <property type="match status" value="1"/>
</dbReference>
<dbReference type="STRING" id="211165.GCA_000317285_05924"/>
<evidence type="ECO:0000313" key="2">
    <source>
        <dbReference type="Proteomes" id="UP000268857"/>
    </source>
</evidence>
<dbReference type="EMBL" id="RSCJ01000002">
    <property type="protein sequence ID" value="RUR85895.1"/>
    <property type="molecule type" value="Genomic_DNA"/>
</dbReference>
<accession>A0A3S5K2G3</accession>
<organism evidence="1 2">
    <name type="scientific">Chlorogloeopsis fritschii PCC 6912</name>
    <dbReference type="NCBI Taxonomy" id="211165"/>
    <lineage>
        <taxon>Bacteria</taxon>
        <taxon>Bacillati</taxon>
        <taxon>Cyanobacteriota</taxon>
        <taxon>Cyanophyceae</taxon>
        <taxon>Nostocales</taxon>
        <taxon>Chlorogloeopsidaceae</taxon>
        <taxon>Chlorogloeopsis</taxon>
    </lineage>
</organism>
<comment type="caution">
    <text evidence="1">The sequence shown here is derived from an EMBL/GenBank/DDBJ whole genome shotgun (WGS) entry which is preliminary data.</text>
</comment>
<name>A0A3S5K2G3_CHLFR</name>
<reference evidence="1 2" key="1">
    <citation type="journal article" date="2019" name="Genome Biol. Evol.">
        <title>Day and night: Metabolic profiles and evolutionary relationships of six axenic non-marine cyanobacteria.</title>
        <authorList>
            <person name="Will S.E."/>
            <person name="Henke P."/>
            <person name="Boedeker C."/>
            <person name="Huang S."/>
            <person name="Brinkmann H."/>
            <person name="Rohde M."/>
            <person name="Jarek M."/>
            <person name="Friedl T."/>
            <person name="Seufert S."/>
            <person name="Schumacher M."/>
            <person name="Overmann J."/>
            <person name="Neumann-Schaal M."/>
            <person name="Petersen J."/>
        </authorList>
    </citation>
    <scope>NUCLEOTIDE SEQUENCE [LARGE SCALE GENOMIC DNA]</scope>
    <source>
        <strain evidence="1 2">PCC 6912</strain>
    </source>
</reference>
<proteinExistence type="predicted"/>